<accession>A0ABY6GBW8</accession>
<protein>
    <submittedName>
        <fullName evidence="2">NUDIX domain-containing protein</fullName>
    </submittedName>
</protein>
<name>A0ABY6GBW8_9BURK</name>
<keyword evidence="3" id="KW-1185">Reference proteome</keyword>
<dbReference type="Proteomes" id="UP001162800">
    <property type="component" value="Chromosome"/>
</dbReference>
<dbReference type="SUPFAM" id="SSF55811">
    <property type="entry name" value="Nudix"/>
    <property type="match status" value="1"/>
</dbReference>
<evidence type="ECO:0000259" key="1">
    <source>
        <dbReference type="PROSITE" id="PS51462"/>
    </source>
</evidence>
<dbReference type="Gene3D" id="3.90.79.10">
    <property type="entry name" value="Nucleoside Triphosphate Pyrophosphohydrolase"/>
    <property type="match status" value="1"/>
</dbReference>
<reference evidence="2" key="1">
    <citation type="submission" date="2022-09" db="EMBL/GenBank/DDBJ databases">
        <title>The complete genome of Acidovorax sp. 5MLIR.</title>
        <authorList>
            <person name="Liu L."/>
            <person name="Yue J."/>
            <person name="Yang F."/>
            <person name="Yuan J."/>
            <person name="Li L."/>
        </authorList>
    </citation>
    <scope>NUCLEOTIDE SEQUENCE</scope>
    <source>
        <strain evidence="2">5MLIR</strain>
    </source>
</reference>
<feature type="domain" description="Nudix hydrolase" evidence="1">
    <location>
        <begin position="116"/>
        <end position="269"/>
    </location>
</feature>
<dbReference type="Pfam" id="PF00293">
    <property type="entry name" value="NUDIX"/>
    <property type="match status" value="1"/>
</dbReference>
<dbReference type="PROSITE" id="PS51462">
    <property type="entry name" value="NUDIX"/>
    <property type="match status" value="1"/>
</dbReference>
<dbReference type="InterPro" id="IPR015797">
    <property type="entry name" value="NUDIX_hydrolase-like_dom_sf"/>
</dbReference>
<sequence>MSTLPAWVARERAIASQPPLLPREALHVAGRAVGSVQRGLLPDLGLDNLRAMAIDLASRDADDSISWWLQAEAGEDASLALNRLAQVLRADGRCGPWRDEQIAVRSTEGEQVATVERGAVRVLGIVTEAVHLVGVAPDGRLWVQQRAADKAMYPSRWDTLMGGMVSAQDSLDTALERETWEEAGLHLAQLRDLRHGGVFELNQPSDEGDGCGYIRERIHWFVATVPDGVEPGNQDGEVQGFALLPPEQVQAWAGEEKFTPEAALVWAAYWGF</sequence>
<gene>
    <name evidence="2" type="ORF">M9799_04805</name>
</gene>
<evidence type="ECO:0000313" key="3">
    <source>
        <dbReference type="Proteomes" id="UP001162800"/>
    </source>
</evidence>
<dbReference type="RefSeq" id="WP_231043572.1">
    <property type="nucleotide sequence ID" value="NZ_CP106881.1"/>
</dbReference>
<evidence type="ECO:0000313" key="2">
    <source>
        <dbReference type="EMBL" id="UYG52565.1"/>
    </source>
</evidence>
<dbReference type="InterPro" id="IPR000086">
    <property type="entry name" value="NUDIX_hydrolase_dom"/>
</dbReference>
<dbReference type="CDD" id="cd03676">
    <property type="entry name" value="NUDIX_Tnr3_like"/>
    <property type="match status" value="1"/>
</dbReference>
<proteinExistence type="predicted"/>
<organism evidence="2 3">
    <name type="scientific">Comamonas endophytica</name>
    <dbReference type="NCBI Taxonomy" id="2949090"/>
    <lineage>
        <taxon>Bacteria</taxon>
        <taxon>Pseudomonadati</taxon>
        <taxon>Pseudomonadota</taxon>
        <taxon>Betaproteobacteria</taxon>
        <taxon>Burkholderiales</taxon>
        <taxon>Comamonadaceae</taxon>
        <taxon>Comamonas</taxon>
    </lineage>
</organism>
<dbReference type="EMBL" id="CP106881">
    <property type="protein sequence ID" value="UYG52565.1"/>
    <property type="molecule type" value="Genomic_DNA"/>
</dbReference>